<dbReference type="PANTHER" id="PTHR16943">
    <property type="entry name" value="2-METHYLCITRATE DEHYDRATASE-RELATED"/>
    <property type="match status" value="1"/>
</dbReference>
<name>A0A6P1ZNL8_9BACT</name>
<dbReference type="AlphaFoldDB" id="A0A6P1ZNL8"/>
<reference evidence="4 7" key="2">
    <citation type="submission" date="2019-04" db="EMBL/GenBank/DDBJ databases">
        <title>Isolation and culture of sulfate reducing bacteria from the cold seep of the South China Sea.</title>
        <authorList>
            <person name="Sun C."/>
            <person name="Liu R."/>
        </authorList>
    </citation>
    <scope>NUCLEOTIDE SEQUENCE [LARGE SCALE GENOMIC DNA]</scope>
    <source>
        <strain evidence="4 7">CS1</strain>
    </source>
</reference>
<dbReference type="SUPFAM" id="SSF103378">
    <property type="entry name" value="2-methylcitrate dehydratase PrpD"/>
    <property type="match status" value="1"/>
</dbReference>
<dbReference type="InterPro" id="IPR045336">
    <property type="entry name" value="MmgE_PrpD_N"/>
</dbReference>
<dbReference type="OrthoDB" id="9795089at2"/>
<reference evidence="5 6" key="1">
    <citation type="submission" date="2018-06" db="EMBL/GenBank/DDBJ databases">
        <title>Complete genome of Desulfovibrio marinus P48SEP.</title>
        <authorList>
            <person name="Crispim J.S."/>
            <person name="Vidigal P.M.P."/>
            <person name="Silva L.C.F."/>
            <person name="Araujo L.C."/>
            <person name="Laguardia C.N."/>
            <person name="Dias R.S."/>
            <person name="Sousa M.P."/>
            <person name="Paula S.O."/>
            <person name="Silva C."/>
        </authorList>
    </citation>
    <scope>NUCLEOTIDE SEQUENCE [LARGE SCALE GENOMIC DNA]</scope>
    <source>
        <strain evidence="5 6">P48SEP</strain>
    </source>
</reference>
<evidence type="ECO:0000313" key="4">
    <source>
        <dbReference type="EMBL" id="QJT08748.1"/>
    </source>
</evidence>
<dbReference type="Proteomes" id="UP000503251">
    <property type="component" value="Chromosome"/>
</dbReference>
<dbReference type="Gene3D" id="3.30.1330.120">
    <property type="entry name" value="2-methylcitrate dehydratase PrpD"/>
    <property type="match status" value="1"/>
</dbReference>
<proteinExistence type="inferred from homology"/>
<sequence>MPSSISDSLAGYICSVRAADLPEEVTRKAGLCAIDYLAAAWNAHGVELSTAYTDYAASMAGKTIGAAHVIGDGQLPPIWAAFANAAKGHVTETDDGHRQSIMHIGVVVMPVVLALAQERGLSGAEMLEAMICGYDLAIRAGECFGPEHYATFHTTGTAGTFGAAAAAAKCCKLTHEQTVWALGHAGTQAAGVWQFLQDGAVRAKPFHPAKAVQNGMQAALLAEAGIAGATRIFEGDKGICAFAAPKPRFEALTDRLGEHFKISEVNFKAYPTCGQTHSMLDATAAIMERESITAADVKSVEANVYQRAIDIAGIAEPVNLEQAKFSNQFCLAFLLTRGALTFANFTEDVVEDAAVRELSHRVSLKFDAEMDAGFPASRPCRIVVRCKDGRVLSQENRFRKGDPENPMSAEDMQEKLEQLTGSLLSPSQRQNIVSWALDLEHRAAVEPFLFTICDS</sequence>
<keyword evidence="7" id="KW-1185">Reference proteome</keyword>
<evidence type="ECO:0000259" key="3">
    <source>
        <dbReference type="Pfam" id="PF19305"/>
    </source>
</evidence>
<dbReference type="GO" id="GO:0016829">
    <property type="term" value="F:lyase activity"/>
    <property type="evidence" value="ECO:0007669"/>
    <property type="project" value="InterPro"/>
</dbReference>
<dbReference type="InterPro" id="IPR042183">
    <property type="entry name" value="MmgE/PrpD_sf_1"/>
</dbReference>
<dbReference type="PANTHER" id="PTHR16943:SF8">
    <property type="entry name" value="2-METHYLCITRATE DEHYDRATASE"/>
    <property type="match status" value="1"/>
</dbReference>
<dbReference type="InterPro" id="IPR045337">
    <property type="entry name" value="MmgE_PrpD_C"/>
</dbReference>
<comment type="similarity">
    <text evidence="1">Belongs to the PrpD family.</text>
</comment>
<evidence type="ECO:0000259" key="2">
    <source>
        <dbReference type="Pfam" id="PF03972"/>
    </source>
</evidence>
<evidence type="ECO:0000256" key="1">
    <source>
        <dbReference type="ARBA" id="ARBA00006174"/>
    </source>
</evidence>
<gene>
    <name evidence="5" type="ORF">DQK91_02570</name>
    <name evidence="4" type="ORF">E8L03_07335</name>
</gene>
<evidence type="ECO:0000313" key="7">
    <source>
        <dbReference type="Proteomes" id="UP000503251"/>
    </source>
</evidence>
<dbReference type="EMBL" id="CP039543">
    <property type="protein sequence ID" value="QJT08748.1"/>
    <property type="molecule type" value="Genomic_DNA"/>
</dbReference>
<evidence type="ECO:0000313" key="5">
    <source>
        <dbReference type="EMBL" id="TVM36824.1"/>
    </source>
</evidence>
<organism evidence="5 6">
    <name type="scientific">Oceanidesulfovibrio marinus</name>
    <dbReference type="NCBI Taxonomy" id="370038"/>
    <lineage>
        <taxon>Bacteria</taxon>
        <taxon>Pseudomonadati</taxon>
        <taxon>Thermodesulfobacteriota</taxon>
        <taxon>Desulfovibrionia</taxon>
        <taxon>Desulfovibrionales</taxon>
        <taxon>Desulfovibrionaceae</taxon>
        <taxon>Oceanidesulfovibrio</taxon>
    </lineage>
</organism>
<dbReference type="InterPro" id="IPR005656">
    <property type="entry name" value="MmgE_PrpD"/>
</dbReference>
<accession>A0A6P1ZNL8</accession>
<dbReference type="Pfam" id="PF19305">
    <property type="entry name" value="MmgE_PrpD_C"/>
    <property type="match status" value="1"/>
</dbReference>
<dbReference type="InterPro" id="IPR036148">
    <property type="entry name" value="MmgE/PrpD_sf"/>
</dbReference>
<dbReference type="RefSeq" id="WP_144233874.1">
    <property type="nucleotide sequence ID" value="NZ_CP039543.1"/>
</dbReference>
<feature type="domain" description="MmgE/PrpD C-terminal" evidence="3">
    <location>
        <begin position="270"/>
        <end position="438"/>
    </location>
</feature>
<dbReference type="EMBL" id="QMIF01000001">
    <property type="protein sequence ID" value="TVM36824.1"/>
    <property type="molecule type" value="Genomic_DNA"/>
</dbReference>
<dbReference type="InterPro" id="IPR042188">
    <property type="entry name" value="MmgE/PrpD_sf_2"/>
</dbReference>
<dbReference type="Proteomes" id="UP000434052">
    <property type="component" value="Unassembled WGS sequence"/>
</dbReference>
<dbReference type="Pfam" id="PF03972">
    <property type="entry name" value="MmgE_PrpD_N"/>
    <property type="match status" value="1"/>
</dbReference>
<evidence type="ECO:0000313" key="6">
    <source>
        <dbReference type="Proteomes" id="UP000434052"/>
    </source>
</evidence>
<protein>
    <submittedName>
        <fullName evidence="4">MmgE/PrpD family protein</fullName>
    </submittedName>
</protein>
<dbReference type="Gene3D" id="1.10.4100.10">
    <property type="entry name" value="2-methylcitrate dehydratase PrpD"/>
    <property type="match status" value="1"/>
</dbReference>
<feature type="domain" description="MmgE/PrpD N-terminal" evidence="2">
    <location>
        <begin position="8"/>
        <end position="250"/>
    </location>
</feature>